<accession>A0A835WD49</accession>
<feature type="compositionally biased region" description="Low complexity" evidence="1">
    <location>
        <begin position="120"/>
        <end position="133"/>
    </location>
</feature>
<dbReference type="Proteomes" id="UP000613740">
    <property type="component" value="Unassembled WGS sequence"/>
</dbReference>
<feature type="region of interest" description="Disordered" evidence="1">
    <location>
        <begin position="367"/>
        <end position="400"/>
    </location>
</feature>
<dbReference type="EMBL" id="JAEHOD010000027">
    <property type="protein sequence ID" value="KAG2445196.1"/>
    <property type="molecule type" value="Genomic_DNA"/>
</dbReference>
<feature type="region of interest" description="Disordered" evidence="1">
    <location>
        <begin position="180"/>
        <end position="211"/>
    </location>
</feature>
<keyword evidence="2" id="KW-0472">Membrane</keyword>
<feature type="compositionally biased region" description="Low complexity" evidence="1">
    <location>
        <begin position="316"/>
        <end position="330"/>
    </location>
</feature>
<evidence type="ECO:0000313" key="4">
    <source>
        <dbReference type="Proteomes" id="UP000613740"/>
    </source>
</evidence>
<keyword evidence="2" id="KW-0812">Transmembrane</keyword>
<protein>
    <submittedName>
        <fullName evidence="3">Uncharacterized protein</fullName>
    </submittedName>
</protein>
<proteinExistence type="predicted"/>
<name>A0A835WD49_9CHLO</name>
<comment type="caution">
    <text evidence="3">The sequence shown here is derived from an EMBL/GenBank/DDBJ whole genome shotgun (WGS) entry which is preliminary data.</text>
</comment>
<dbReference type="PROSITE" id="PS51257">
    <property type="entry name" value="PROKAR_LIPOPROTEIN"/>
    <property type="match status" value="1"/>
</dbReference>
<evidence type="ECO:0000256" key="1">
    <source>
        <dbReference type="SAM" id="MobiDB-lite"/>
    </source>
</evidence>
<keyword evidence="2" id="KW-1133">Transmembrane helix</keyword>
<feature type="compositionally biased region" description="Low complexity" evidence="1">
    <location>
        <begin position="81"/>
        <end position="107"/>
    </location>
</feature>
<evidence type="ECO:0000256" key="2">
    <source>
        <dbReference type="SAM" id="Phobius"/>
    </source>
</evidence>
<sequence>MYSTTRVAQLSGALLGAVYVLGALWGISCGLFSVGWDLLRLLTGRRACVRAPSTAQPQQHVAGACSGTAPTTPEPAPRGCAPAAITAKPPGTPTPAQKAPAPAVASPTPGTAKPTKAAEEPLAGPAATAAAAAAPPPPPAPAAVVPAAPAATAAERVQVEVLTEALLLAETEAKAAQAAEAGRAWLARHEQPQQQQQPQHQPQQSAAAPAPVPSAVLEALVGSLAEAGRDGPGAAAASEFKVEHSALGEQLGAAEQLALGLEQGAAAVVVVAQDGEQSERGDGSGRSGSGTSAASFFTATSADQLLRRSESPVTPSGAGSACGAGACAAGEDCEPGSSSSGTAAGDVERAALPLTSGRLAVAGVEEARGEGAEAGAARPAHKRSYHGHRRGGGAKGGGRS</sequence>
<feature type="transmembrane region" description="Helical" evidence="2">
    <location>
        <begin position="12"/>
        <end position="36"/>
    </location>
</feature>
<gene>
    <name evidence="3" type="ORF">HYH02_008664</name>
</gene>
<reference evidence="3" key="1">
    <citation type="journal article" date="2020" name="bioRxiv">
        <title>Comparative genomics of Chlamydomonas.</title>
        <authorList>
            <person name="Craig R.J."/>
            <person name="Hasan A.R."/>
            <person name="Ness R.W."/>
            <person name="Keightley P.D."/>
        </authorList>
    </citation>
    <scope>NUCLEOTIDE SEQUENCE</scope>
    <source>
        <strain evidence="3">CCAP 11/173</strain>
    </source>
</reference>
<keyword evidence="4" id="KW-1185">Reference proteome</keyword>
<feature type="compositionally biased region" description="Basic residues" evidence="1">
    <location>
        <begin position="379"/>
        <end position="392"/>
    </location>
</feature>
<feature type="compositionally biased region" description="Low complexity" evidence="1">
    <location>
        <begin position="192"/>
        <end position="211"/>
    </location>
</feature>
<feature type="region of interest" description="Disordered" evidence="1">
    <location>
        <begin position="51"/>
        <end position="144"/>
    </location>
</feature>
<dbReference type="AlphaFoldDB" id="A0A835WD49"/>
<feature type="region of interest" description="Disordered" evidence="1">
    <location>
        <begin position="275"/>
        <end position="349"/>
    </location>
</feature>
<evidence type="ECO:0000313" key="3">
    <source>
        <dbReference type="EMBL" id="KAG2445196.1"/>
    </source>
</evidence>
<feature type="compositionally biased region" description="Low complexity" evidence="1">
    <location>
        <begin position="289"/>
        <end position="304"/>
    </location>
</feature>
<organism evidence="3 4">
    <name type="scientific">Chlamydomonas schloesseri</name>
    <dbReference type="NCBI Taxonomy" id="2026947"/>
    <lineage>
        <taxon>Eukaryota</taxon>
        <taxon>Viridiplantae</taxon>
        <taxon>Chlorophyta</taxon>
        <taxon>core chlorophytes</taxon>
        <taxon>Chlorophyceae</taxon>
        <taxon>CS clade</taxon>
        <taxon>Chlamydomonadales</taxon>
        <taxon>Chlamydomonadaceae</taxon>
        <taxon>Chlamydomonas</taxon>
    </lineage>
</organism>